<keyword evidence="9" id="KW-1185">Reference proteome</keyword>
<dbReference type="InterPro" id="IPR027417">
    <property type="entry name" value="P-loop_NTPase"/>
</dbReference>
<dbReference type="Gene3D" id="2.40.50.100">
    <property type="match status" value="1"/>
</dbReference>
<evidence type="ECO:0000256" key="5">
    <source>
        <dbReference type="PROSITE-ProRule" id="PRU01213"/>
    </source>
</evidence>
<evidence type="ECO:0000256" key="4">
    <source>
        <dbReference type="ARBA" id="ARBA00022840"/>
    </source>
</evidence>
<sequence>MSRAVLLEARNLQVHRGRVQVLAVPGLDLRAGEVLALMGPNGAGKSTLMLALAGLLPLSQGSLRFKGTELRSRSDREAYRRRMTMVFQDPLLFDATVAQNIGAGLKLRGLPAGERAPRVLAWAQRLGIGDLLDRSARHLSGGEAQRTALARALVLEPEILFLDEPFSALDAHTRDGLLDDLGHILAEAGCTAVFSTHDHGEAARLAHRLAVMREGALLQTGGLREVMNHPQDPFVAAFVGMETLLKGRVAACREGLLTLQLGKGAGGREVLAMGEAQPGQTALVGIRPEHVALSLQTDKSSSARNAFQGTVTKVIPRGPFFKVELDCGFFLAAFVTSQSLAELGLEPGSPVVASFKATAAHLIRREGLDAEV</sequence>
<dbReference type="SUPFAM" id="SSF50331">
    <property type="entry name" value="MOP-like"/>
    <property type="match status" value="1"/>
</dbReference>
<dbReference type="Gene3D" id="3.40.50.300">
    <property type="entry name" value="P-loop containing nucleotide triphosphate hydrolases"/>
    <property type="match status" value="1"/>
</dbReference>
<dbReference type="SMART" id="SM00382">
    <property type="entry name" value="AAA"/>
    <property type="match status" value="1"/>
</dbReference>
<feature type="domain" description="ABC transporter" evidence="6">
    <location>
        <begin position="7"/>
        <end position="239"/>
    </location>
</feature>
<dbReference type="Proteomes" id="UP001242010">
    <property type="component" value="Chromosome"/>
</dbReference>
<evidence type="ECO:0000256" key="1">
    <source>
        <dbReference type="ARBA" id="ARBA00022448"/>
    </source>
</evidence>
<dbReference type="PROSITE" id="PS50893">
    <property type="entry name" value="ABC_TRANSPORTER_2"/>
    <property type="match status" value="1"/>
</dbReference>
<dbReference type="Pfam" id="PF00005">
    <property type="entry name" value="ABC_tran"/>
    <property type="match status" value="1"/>
</dbReference>
<dbReference type="SUPFAM" id="SSF52540">
    <property type="entry name" value="P-loop containing nucleoside triphosphate hydrolases"/>
    <property type="match status" value="1"/>
</dbReference>
<evidence type="ECO:0000259" key="7">
    <source>
        <dbReference type="PROSITE" id="PS51866"/>
    </source>
</evidence>
<dbReference type="Pfam" id="PF03459">
    <property type="entry name" value="TOBE"/>
    <property type="match status" value="1"/>
</dbReference>
<dbReference type="InterPro" id="IPR004606">
    <property type="entry name" value="Mop_domain"/>
</dbReference>
<dbReference type="InterPro" id="IPR005116">
    <property type="entry name" value="Transp-assoc_OB_typ1"/>
</dbReference>
<evidence type="ECO:0000256" key="2">
    <source>
        <dbReference type="ARBA" id="ARBA00022505"/>
    </source>
</evidence>
<evidence type="ECO:0000313" key="8">
    <source>
        <dbReference type="EMBL" id="BDU68300.1"/>
    </source>
</evidence>
<dbReference type="PANTHER" id="PTHR42781:SF4">
    <property type="entry name" value="SPERMIDINE_PUTRESCINE IMPORT ATP-BINDING PROTEIN POTA"/>
    <property type="match status" value="1"/>
</dbReference>
<evidence type="ECO:0000313" key="9">
    <source>
        <dbReference type="Proteomes" id="UP001242010"/>
    </source>
</evidence>
<keyword evidence="1" id="KW-0813">Transport</keyword>
<dbReference type="PANTHER" id="PTHR42781">
    <property type="entry name" value="SPERMIDINE/PUTRESCINE IMPORT ATP-BINDING PROTEIN POTA"/>
    <property type="match status" value="1"/>
</dbReference>
<dbReference type="PROSITE" id="PS51866">
    <property type="entry name" value="MOP"/>
    <property type="match status" value="1"/>
</dbReference>
<organism evidence="8 9">
    <name type="scientific">Geothrix oryzae</name>
    <dbReference type="NCBI Taxonomy" id="2927975"/>
    <lineage>
        <taxon>Bacteria</taxon>
        <taxon>Pseudomonadati</taxon>
        <taxon>Acidobacteriota</taxon>
        <taxon>Holophagae</taxon>
        <taxon>Holophagales</taxon>
        <taxon>Holophagaceae</taxon>
        <taxon>Geothrix</taxon>
    </lineage>
</organism>
<keyword evidence="4" id="KW-0067">ATP-binding</keyword>
<evidence type="ECO:0000259" key="6">
    <source>
        <dbReference type="PROSITE" id="PS50893"/>
    </source>
</evidence>
<feature type="domain" description="Mop" evidence="7">
    <location>
        <begin position="300"/>
        <end position="364"/>
    </location>
</feature>
<keyword evidence="2 5" id="KW-0500">Molybdenum</keyword>
<dbReference type="InterPro" id="IPR008995">
    <property type="entry name" value="Mo/tungstate-bd_C_term_dom"/>
</dbReference>
<gene>
    <name evidence="8" type="ORF">GETHOR_04010</name>
</gene>
<accession>A0ABM8DN01</accession>
<evidence type="ECO:0000256" key="3">
    <source>
        <dbReference type="ARBA" id="ARBA00022741"/>
    </source>
</evidence>
<name>A0ABM8DN01_9BACT</name>
<dbReference type="InterPro" id="IPR003593">
    <property type="entry name" value="AAA+_ATPase"/>
</dbReference>
<dbReference type="EMBL" id="AP027079">
    <property type="protein sequence ID" value="BDU68300.1"/>
    <property type="molecule type" value="Genomic_DNA"/>
</dbReference>
<proteinExistence type="predicted"/>
<dbReference type="InterPro" id="IPR050093">
    <property type="entry name" value="ABC_SmlMolc_Importer"/>
</dbReference>
<keyword evidence="3" id="KW-0547">Nucleotide-binding</keyword>
<dbReference type="InterPro" id="IPR003439">
    <property type="entry name" value="ABC_transporter-like_ATP-bd"/>
</dbReference>
<protein>
    <submittedName>
        <fullName evidence="8">ABC transporter</fullName>
    </submittedName>
</protein>
<reference evidence="9" key="1">
    <citation type="journal article" date="2023" name="Int. J. Syst. Evol. Microbiol.">
        <title>Mesoterricola silvestris gen. nov., sp. nov., Mesoterricola sediminis sp. nov., Geothrix oryzae sp. nov., Geothrix edaphica sp. nov., Geothrix rubra sp. nov., and Geothrix limicola sp. nov., six novel members of Acidobacteriota isolated from soils.</title>
        <authorList>
            <person name="Itoh H."/>
            <person name="Sugisawa Y."/>
            <person name="Mise K."/>
            <person name="Xu Z."/>
            <person name="Kuniyasu M."/>
            <person name="Ushijima N."/>
            <person name="Kawano K."/>
            <person name="Kobayashi E."/>
            <person name="Shiratori Y."/>
            <person name="Masuda Y."/>
            <person name="Senoo K."/>
        </authorList>
    </citation>
    <scope>NUCLEOTIDE SEQUENCE [LARGE SCALE GENOMIC DNA]</scope>
    <source>
        <strain evidence="9">Red222</strain>
    </source>
</reference>
<dbReference type="RefSeq" id="WP_286354923.1">
    <property type="nucleotide sequence ID" value="NZ_AP027079.1"/>
</dbReference>